<dbReference type="AlphaFoldDB" id="A0ABD6ETB0"/>
<organism evidence="3 4">
    <name type="scientific">Gnathostoma spinigerum</name>
    <dbReference type="NCBI Taxonomy" id="75299"/>
    <lineage>
        <taxon>Eukaryota</taxon>
        <taxon>Metazoa</taxon>
        <taxon>Ecdysozoa</taxon>
        <taxon>Nematoda</taxon>
        <taxon>Chromadorea</taxon>
        <taxon>Rhabditida</taxon>
        <taxon>Spirurina</taxon>
        <taxon>Gnathostomatomorpha</taxon>
        <taxon>Gnathostomatoidea</taxon>
        <taxon>Gnathostomatidae</taxon>
        <taxon>Gnathostoma</taxon>
    </lineage>
</organism>
<keyword evidence="4" id="KW-1185">Reference proteome</keyword>
<feature type="compositionally biased region" description="Basic and acidic residues" evidence="1">
    <location>
        <begin position="140"/>
        <end position="159"/>
    </location>
</feature>
<name>A0ABD6ETB0_9BILA</name>
<feature type="region of interest" description="Disordered" evidence="1">
    <location>
        <begin position="128"/>
        <end position="159"/>
    </location>
</feature>
<proteinExistence type="predicted"/>
<feature type="chain" id="PRO_5044845774" evidence="2">
    <location>
        <begin position="19"/>
        <end position="186"/>
    </location>
</feature>
<comment type="caution">
    <text evidence="3">The sequence shown here is derived from an EMBL/GenBank/DDBJ whole genome shotgun (WGS) entry which is preliminary data.</text>
</comment>
<evidence type="ECO:0000256" key="2">
    <source>
        <dbReference type="SAM" id="SignalP"/>
    </source>
</evidence>
<evidence type="ECO:0000313" key="4">
    <source>
        <dbReference type="Proteomes" id="UP001608902"/>
    </source>
</evidence>
<reference evidence="3 4" key="1">
    <citation type="submission" date="2024-08" db="EMBL/GenBank/DDBJ databases">
        <title>Gnathostoma spinigerum genome.</title>
        <authorList>
            <person name="Gonzalez-Bertolin B."/>
            <person name="Monzon S."/>
            <person name="Zaballos A."/>
            <person name="Jimenez P."/>
            <person name="Dekumyoy P."/>
            <person name="Varona S."/>
            <person name="Cuesta I."/>
            <person name="Sumanam S."/>
            <person name="Adisakwattana P."/>
            <person name="Gasser R.B."/>
            <person name="Hernandez-Gonzalez A."/>
            <person name="Young N.D."/>
            <person name="Perteguer M.J."/>
        </authorList>
    </citation>
    <scope>NUCLEOTIDE SEQUENCE [LARGE SCALE GENOMIC DNA]</scope>
    <source>
        <strain evidence="3">AL3</strain>
        <tissue evidence="3">Liver</tissue>
    </source>
</reference>
<evidence type="ECO:0000256" key="1">
    <source>
        <dbReference type="SAM" id="MobiDB-lite"/>
    </source>
</evidence>
<dbReference type="SUPFAM" id="SSF50242">
    <property type="entry name" value="TIMP-like"/>
    <property type="match status" value="1"/>
</dbReference>
<evidence type="ECO:0000313" key="3">
    <source>
        <dbReference type="EMBL" id="MFH4983091.1"/>
    </source>
</evidence>
<dbReference type="Proteomes" id="UP001608902">
    <property type="component" value="Unassembled WGS sequence"/>
</dbReference>
<keyword evidence="2" id="KW-0732">Signal</keyword>
<dbReference type="Gene3D" id="2.40.50.120">
    <property type="match status" value="1"/>
</dbReference>
<accession>A0ABD6ETB0</accession>
<protein>
    <submittedName>
        <fullName evidence="3">Uncharacterized protein</fullName>
    </submittedName>
</protein>
<feature type="signal peptide" evidence="2">
    <location>
        <begin position="1"/>
        <end position="18"/>
    </location>
</feature>
<dbReference type="EMBL" id="JBGFUD010011075">
    <property type="protein sequence ID" value="MFH4983091.1"/>
    <property type="molecule type" value="Genomic_DNA"/>
</dbReference>
<dbReference type="InterPro" id="IPR008993">
    <property type="entry name" value="TIMP-like_OB-fold"/>
</dbReference>
<gene>
    <name evidence="3" type="ORF">AB6A40_009800</name>
</gene>
<sequence>MSQTVILVLLAVLGVVDSSRRCLLPTSVMKCRITWMGLFRVVSSEEVSGNVFGNRKYKLEVIEAIKGVVKGEVIEKKAPSAKRVGYDLENGKQYVLSGVKENFGYCTNLLPRDDVDFDHMTEKQKQQFRSIEFSDCPTTEPEKEKPEEPKPAEPKLSDREALSKLLELLGKVEEAVTLLRKQLGSA</sequence>